<reference evidence="2" key="1">
    <citation type="submission" date="2020-02" db="EMBL/GenBank/DDBJ databases">
        <authorList>
            <person name="Meier V. D."/>
        </authorList>
    </citation>
    <scope>NUCLEOTIDE SEQUENCE</scope>
    <source>
        <strain evidence="2">AVDCRST_MAG25</strain>
    </source>
</reference>
<feature type="compositionally biased region" description="Basic residues" evidence="1">
    <location>
        <begin position="23"/>
        <end position="61"/>
    </location>
</feature>
<sequence>WTTRTKNAGCSHPRAGSPGSARTARRSGRTRRTSSSTRRARRRPWCVKGPTRRAPNRASRT</sequence>
<evidence type="ECO:0000256" key="1">
    <source>
        <dbReference type="SAM" id="MobiDB-lite"/>
    </source>
</evidence>
<name>A0A6J4RXL8_9ACTN</name>
<proteinExistence type="predicted"/>
<organism evidence="2">
    <name type="scientific">uncultured Rubrobacteraceae bacterium</name>
    <dbReference type="NCBI Taxonomy" id="349277"/>
    <lineage>
        <taxon>Bacteria</taxon>
        <taxon>Bacillati</taxon>
        <taxon>Actinomycetota</taxon>
        <taxon>Rubrobacteria</taxon>
        <taxon>Rubrobacterales</taxon>
        <taxon>Rubrobacteraceae</taxon>
        <taxon>environmental samples</taxon>
    </lineage>
</organism>
<accession>A0A6J4RXL8</accession>
<dbReference type="EMBL" id="CADCVI010000200">
    <property type="protein sequence ID" value="CAA9484572.1"/>
    <property type="molecule type" value="Genomic_DNA"/>
</dbReference>
<feature type="non-terminal residue" evidence="2">
    <location>
        <position position="1"/>
    </location>
</feature>
<evidence type="ECO:0000313" key="2">
    <source>
        <dbReference type="EMBL" id="CAA9484572.1"/>
    </source>
</evidence>
<feature type="non-terminal residue" evidence="2">
    <location>
        <position position="61"/>
    </location>
</feature>
<dbReference type="AlphaFoldDB" id="A0A6J4RXL8"/>
<protein>
    <submittedName>
        <fullName evidence="2">Uncharacterized protein</fullName>
    </submittedName>
</protein>
<feature type="region of interest" description="Disordered" evidence="1">
    <location>
        <begin position="1"/>
        <end position="61"/>
    </location>
</feature>
<gene>
    <name evidence="2" type="ORF">AVDCRST_MAG25-2991</name>
</gene>